<feature type="compositionally biased region" description="Basic residues" evidence="2">
    <location>
        <begin position="46"/>
        <end position="56"/>
    </location>
</feature>
<evidence type="ECO:0000313" key="3">
    <source>
        <dbReference type="EMBL" id="CAE0036681.1"/>
    </source>
</evidence>
<feature type="compositionally biased region" description="Basic and acidic residues" evidence="2">
    <location>
        <begin position="158"/>
        <end position="168"/>
    </location>
</feature>
<evidence type="ECO:0000256" key="1">
    <source>
        <dbReference type="ARBA" id="ARBA00023054"/>
    </source>
</evidence>
<evidence type="ECO:0000313" key="4">
    <source>
        <dbReference type="EMBL" id="CAE0036683.1"/>
    </source>
</evidence>
<organism evidence="6">
    <name type="scientific">Rhodosorus marinus</name>
    <dbReference type="NCBI Taxonomy" id="101924"/>
    <lineage>
        <taxon>Eukaryota</taxon>
        <taxon>Rhodophyta</taxon>
        <taxon>Stylonematophyceae</taxon>
        <taxon>Stylonematales</taxon>
        <taxon>Stylonemataceae</taxon>
        <taxon>Rhodosorus</taxon>
    </lineage>
</organism>
<evidence type="ECO:0000313" key="5">
    <source>
        <dbReference type="EMBL" id="CAE0036685.1"/>
    </source>
</evidence>
<proteinExistence type="predicted"/>
<dbReference type="EMBL" id="HBHW01006178">
    <property type="protein sequence ID" value="CAE0036692.1"/>
    <property type="molecule type" value="Transcribed_RNA"/>
</dbReference>
<protein>
    <submittedName>
        <fullName evidence="6">Uncharacterized protein</fullName>
    </submittedName>
</protein>
<evidence type="ECO:0000313" key="6">
    <source>
        <dbReference type="EMBL" id="CAE0036692.1"/>
    </source>
</evidence>
<name>A0A7S3E823_9RHOD</name>
<sequence length="240" mass="27617">MSSSLGWRTQSTVLPSKAKEIRNVSARSMFDLKAALYAKEEESRRGTRTVRKRKRRVRDDEGLEGENKGVASRAEKEELEVAQKLSGAALREKSKLYEELKDQARNLKDGLGEEKYMVNFERTGKDADGSYPAEETMHDKLDEMEKTRLAWETETLRRMEEDREDAEKVTSFGKEAYEATEATHRERESKREKADKLEARKLERLRVLIRESKESKFLDLGELGGVSQEDAGQIARILQL</sequence>
<dbReference type="EMBL" id="HBHW01006169">
    <property type="protein sequence ID" value="CAE0036683.1"/>
    <property type="molecule type" value="Transcribed_RNA"/>
</dbReference>
<dbReference type="GO" id="GO:0005634">
    <property type="term" value="C:nucleus"/>
    <property type="evidence" value="ECO:0007669"/>
    <property type="project" value="TreeGrafter"/>
</dbReference>
<dbReference type="EMBL" id="HBHW01006167">
    <property type="protein sequence ID" value="CAE0036681.1"/>
    <property type="molecule type" value="Transcribed_RNA"/>
</dbReference>
<dbReference type="EMBL" id="HBHW01006171">
    <property type="protein sequence ID" value="CAE0036685.1"/>
    <property type="molecule type" value="Transcribed_RNA"/>
</dbReference>
<dbReference type="InterPro" id="IPR025066">
    <property type="entry name" value="CCDC174-like"/>
</dbReference>
<reference evidence="6" key="1">
    <citation type="submission" date="2021-01" db="EMBL/GenBank/DDBJ databases">
        <authorList>
            <person name="Corre E."/>
            <person name="Pelletier E."/>
            <person name="Niang G."/>
            <person name="Scheremetjew M."/>
            <person name="Finn R."/>
            <person name="Kale V."/>
            <person name="Holt S."/>
            <person name="Cochrane G."/>
            <person name="Meng A."/>
            <person name="Brown T."/>
            <person name="Cohen L."/>
        </authorList>
    </citation>
    <scope>NUCLEOTIDE SEQUENCE</scope>
    <source>
        <strain evidence="6">CCMP 769</strain>
    </source>
</reference>
<feature type="region of interest" description="Disordered" evidence="2">
    <location>
        <begin position="40"/>
        <end position="79"/>
    </location>
</feature>
<dbReference type="PANTHER" id="PTHR15885">
    <property type="entry name" value="COILED-COIL DOMAIN-CONTAINING PROTEIN 174"/>
    <property type="match status" value="1"/>
</dbReference>
<gene>
    <name evidence="3" type="ORF">RMAR00112_LOCUS4631</name>
    <name evidence="4" type="ORF">RMAR00112_LOCUS4633</name>
    <name evidence="5" type="ORF">RMAR00112_LOCUS4635</name>
    <name evidence="6" type="ORF">RMAR00112_LOCUS4642</name>
</gene>
<feature type="region of interest" description="Disordered" evidence="2">
    <location>
        <begin position="158"/>
        <end position="195"/>
    </location>
</feature>
<feature type="compositionally biased region" description="Basic and acidic residues" evidence="2">
    <location>
        <begin position="175"/>
        <end position="195"/>
    </location>
</feature>
<accession>A0A7S3E823</accession>
<dbReference type="AlphaFoldDB" id="A0A7S3E823"/>
<keyword evidence="1" id="KW-0175">Coiled coil</keyword>
<evidence type="ECO:0000256" key="2">
    <source>
        <dbReference type="SAM" id="MobiDB-lite"/>
    </source>
</evidence>
<dbReference type="PANTHER" id="PTHR15885:SF1">
    <property type="entry name" value="COILED-COIL DOMAIN-CONTAINING PROTEIN 174"/>
    <property type="match status" value="1"/>
</dbReference>